<feature type="compositionally biased region" description="Basic and acidic residues" evidence="1">
    <location>
        <begin position="28"/>
        <end position="43"/>
    </location>
</feature>
<evidence type="ECO:0000313" key="3">
    <source>
        <dbReference type="Proteomes" id="UP000499080"/>
    </source>
</evidence>
<evidence type="ECO:0000256" key="1">
    <source>
        <dbReference type="SAM" id="MobiDB-lite"/>
    </source>
</evidence>
<reference evidence="2 3" key="1">
    <citation type="journal article" date="2019" name="Sci. Rep.">
        <title>Orb-weaving spider Araneus ventricosus genome elucidates the spidroin gene catalogue.</title>
        <authorList>
            <person name="Kono N."/>
            <person name="Nakamura H."/>
            <person name="Ohtoshi R."/>
            <person name="Moran D.A.P."/>
            <person name="Shinohara A."/>
            <person name="Yoshida Y."/>
            <person name="Fujiwara M."/>
            <person name="Mori M."/>
            <person name="Tomita M."/>
            <person name="Arakawa K."/>
        </authorList>
    </citation>
    <scope>NUCLEOTIDE SEQUENCE [LARGE SCALE GENOMIC DNA]</scope>
</reference>
<accession>A0A4Y2ASW1</accession>
<comment type="caution">
    <text evidence="2">The sequence shown here is derived from an EMBL/GenBank/DDBJ whole genome shotgun (WGS) entry which is preliminary data.</text>
</comment>
<evidence type="ECO:0000313" key="2">
    <source>
        <dbReference type="EMBL" id="GBL82206.1"/>
    </source>
</evidence>
<name>A0A4Y2ASW1_ARAVE</name>
<sequence>KASSSSDAGLYDHLQHNRPTNDIKPQYHRMDDSLKKGQRAKDL</sequence>
<gene>
    <name evidence="2" type="ORF">AVEN_159614_1</name>
</gene>
<dbReference type="AlphaFoldDB" id="A0A4Y2ASW1"/>
<feature type="region of interest" description="Disordered" evidence="1">
    <location>
        <begin position="1"/>
        <end position="43"/>
    </location>
</feature>
<dbReference type="EMBL" id="BGPR01081256">
    <property type="protein sequence ID" value="GBL82206.1"/>
    <property type="molecule type" value="Genomic_DNA"/>
</dbReference>
<feature type="non-terminal residue" evidence="2">
    <location>
        <position position="1"/>
    </location>
</feature>
<proteinExistence type="predicted"/>
<dbReference type="Proteomes" id="UP000499080">
    <property type="component" value="Unassembled WGS sequence"/>
</dbReference>
<keyword evidence="3" id="KW-1185">Reference proteome</keyword>
<organism evidence="2 3">
    <name type="scientific">Araneus ventricosus</name>
    <name type="common">Orbweaver spider</name>
    <name type="synonym">Epeira ventricosa</name>
    <dbReference type="NCBI Taxonomy" id="182803"/>
    <lineage>
        <taxon>Eukaryota</taxon>
        <taxon>Metazoa</taxon>
        <taxon>Ecdysozoa</taxon>
        <taxon>Arthropoda</taxon>
        <taxon>Chelicerata</taxon>
        <taxon>Arachnida</taxon>
        <taxon>Araneae</taxon>
        <taxon>Araneomorphae</taxon>
        <taxon>Entelegynae</taxon>
        <taxon>Araneoidea</taxon>
        <taxon>Araneidae</taxon>
        <taxon>Araneus</taxon>
    </lineage>
</organism>
<protein>
    <submittedName>
        <fullName evidence="2">Uncharacterized protein</fullName>
    </submittedName>
</protein>